<keyword evidence="2" id="KW-1185">Reference proteome</keyword>
<proteinExistence type="predicted"/>
<dbReference type="Proteomes" id="UP001057452">
    <property type="component" value="Chromosome 10"/>
</dbReference>
<evidence type="ECO:0000313" key="1">
    <source>
        <dbReference type="EMBL" id="KAI4819022.1"/>
    </source>
</evidence>
<accession>A0ACB9WZQ5</accession>
<dbReference type="EMBL" id="CM043794">
    <property type="protein sequence ID" value="KAI4819022.1"/>
    <property type="molecule type" value="Genomic_DNA"/>
</dbReference>
<reference evidence="1" key="1">
    <citation type="submission" date="2022-05" db="EMBL/GenBank/DDBJ databases">
        <title>Chromosome-level genome of Chaenocephalus aceratus.</title>
        <authorList>
            <person name="Park H."/>
        </authorList>
    </citation>
    <scope>NUCLEOTIDE SEQUENCE</scope>
    <source>
        <strain evidence="1">KU_202001</strain>
    </source>
</reference>
<gene>
    <name evidence="1" type="ORF">KUCAC02_004303</name>
</gene>
<comment type="caution">
    <text evidence="1">The sequence shown here is derived from an EMBL/GenBank/DDBJ whole genome shotgun (WGS) entry which is preliminary data.</text>
</comment>
<sequence length="102" mass="11367">MGNIYSVSAEVKPATGAEGGGRVWKMNEEEDEQILQGVNKEMRREEREKEDRGKLAVKMTDEGDISKAANGDIRGCLLGGYEKWSVRSMAQIVTTWLSKTET</sequence>
<evidence type="ECO:0000313" key="2">
    <source>
        <dbReference type="Proteomes" id="UP001057452"/>
    </source>
</evidence>
<protein>
    <submittedName>
        <fullName evidence="1">Uncharacterized protein</fullName>
    </submittedName>
</protein>
<name>A0ACB9WZQ5_CHAAC</name>
<organism evidence="1 2">
    <name type="scientific">Chaenocephalus aceratus</name>
    <name type="common">Blackfin icefish</name>
    <name type="synonym">Chaenichthys aceratus</name>
    <dbReference type="NCBI Taxonomy" id="36190"/>
    <lineage>
        <taxon>Eukaryota</taxon>
        <taxon>Metazoa</taxon>
        <taxon>Chordata</taxon>
        <taxon>Craniata</taxon>
        <taxon>Vertebrata</taxon>
        <taxon>Euteleostomi</taxon>
        <taxon>Actinopterygii</taxon>
        <taxon>Neopterygii</taxon>
        <taxon>Teleostei</taxon>
        <taxon>Neoteleostei</taxon>
        <taxon>Acanthomorphata</taxon>
        <taxon>Eupercaria</taxon>
        <taxon>Perciformes</taxon>
        <taxon>Notothenioidei</taxon>
        <taxon>Channichthyidae</taxon>
        <taxon>Chaenocephalus</taxon>
    </lineage>
</organism>